<keyword evidence="2" id="KW-1185">Reference proteome</keyword>
<gene>
    <name evidence="1" type="ORF">IC614_03135</name>
</gene>
<name>A0A7T2GKM7_9SPHN</name>
<evidence type="ECO:0000313" key="2">
    <source>
        <dbReference type="Proteomes" id="UP000594873"/>
    </source>
</evidence>
<dbReference type="Proteomes" id="UP000594873">
    <property type="component" value="Chromosome"/>
</dbReference>
<organism evidence="1 2">
    <name type="scientific">Allosphingosinicella flava</name>
    <dbReference type="NCBI Taxonomy" id="2771430"/>
    <lineage>
        <taxon>Bacteria</taxon>
        <taxon>Pseudomonadati</taxon>
        <taxon>Pseudomonadota</taxon>
        <taxon>Alphaproteobacteria</taxon>
        <taxon>Sphingomonadales</taxon>
        <taxon>Sphingomonadaceae</taxon>
        <taxon>Allosphingosinicella</taxon>
    </lineage>
</organism>
<dbReference type="EMBL" id="CP065592">
    <property type="protein sequence ID" value="QPQ55611.1"/>
    <property type="molecule type" value="Genomic_DNA"/>
</dbReference>
<accession>A0A7T2GKM7</accession>
<dbReference type="KEGG" id="sflv:IC614_03135"/>
<protein>
    <submittedName>
        <fullName evidence="1">Uncharacterized protein</fullName>
    </submittedName>
</protein>
<dbReference type="RefSeq" id="WP_200972283.1">
    <property type="nucleotide sequence ID" value="NZ_CP065592.1"/>
</dbReference>
<dbReference type="AlphaFoldDB" id="A0A7T2GKM7"/>
<proteinExistence type="predicted"/>
<reference evidence="1 2" key="1">
    <citation type="submission" date="2020-11" db="EMBL/GenBank/DDBJ databases">
        <title>Genome seq and assembly of Sphingosinicella sp.</title>
        <authorList>
            <person name="Chhetri G."/>
        </authorList>
    </citation>
    <scope>NUCLEOTIDE SEQUENCE [LARGE SCALE GENOMIC DNA]</scope>
    <source>
        <strain evidence="1 2">UDD2</strain>
    </source>
</reference>
<evidence type="ECO:0000313" key="1">
    <source>
        <dbReference type="EMBL" id="QPQ55611.1"/>
    </source>
</evidence>
<sequence length="71" mass="8178">MMGEMTEGALGDTPAERLHRFAVEWRILMQRGRDRVIYELHPGDPRWAECRVDDIEAILAALSPEQEQEQG</sequence>